<evidence type="ECO:0000259" key="1">
    <source>
        <dbReference type="SMART" id="SM00382"/>
    </source>
</evidence>
<evidence type="ECO:0000313" key="3">
    <source>
        <dbReference type="Proteomes" id="UP001243989"/>
    </source>
</evidence>
<organism evidence="2 3">
    <name type="scientific">Colletotrichum phormii</name>
    <dbReference type="NCBI Taxonomy" id="359342"/>
    <lineage>
        <taxon>Eukaryota</taxon>
        <taxon>Fungi</taxon>
        <taxon>Dikarya</taxon>
        <taxon>Ascomycota</taxon>
        <taxon>Pezizomycotina</taxon>
        <taxon>Sordariomycetes</taxon>
        <taxon>Hypocreomycetidae</taxon>
        <taxon>Glomerellales</taxon>
        <taxon>Glomerellaceae</taxon>
        <taxon>Colletotrichum</taxon>
        <taxon>Colletotrichum acutatum species complex</taxon>
    </lineage>
</organism>
<dbReference type="Pfam" id="PF00004">
    <property type="entry name" value="AAA"/>
    <property type="match status" value="1"/>
</dbReference>
<reference evidence="2" key="1">
    <citation type="submission" date="2021-06" db="EMBL/GenBank/DDBJ databases">
        <title>Comparative genomics, transcriptomics and evolutionary studies reveal genomic signatures of adaptation to plant cell wall in hemibiotrophic fungi.</title>
        <authorList>
            <consortium name="DOE Joint Genome Institute"/>
            <person name="Baroncelli R."/>
            <person name="Diaz J.F."/>
            <person name="Benocci T."/>
            <person name="Peng M."/>
            <person name="Battaglia E."/>
            <person name="Haridas S."/>
            <person name="Andreopoulos W."/>
            <person name="Labutti K."/>
            <person name="Pangilinan J."/>
            <person name="Floch G.L."/>
            <person name="Makela M.R."/>
            <person name="Henrissat B."/>
            <person name="Grigoriev I.V."/>
            <person name="Crouch J.A."/>
            <person name="De Vries R.P."/>
            <person name="Sukno S.A."/>
            <person name="Thon M.R."/>
        </authorList>
    </citation>
    <scope>NUCLEOTIDE SEQUENCE</scope>
    <source>
        <strain evidence="2">CBS 102054</strain>
    </source>
</reference>
<dbReference type="AlphaFoldDB" id="A0AAJ0EAF4"/>
<dbReference type="InterPro" id="IPR003593">
    <property type="entry name" value="AAA+_ATPase"/>
</dbReference>
<keyword evidence="2" id="KW-0378">Hydrolase</keyword>
<comment type="caution">
    <text evidence="2">The sequence shown here is derived from an EMBL/GenBank/DDBJ whole genome shotgun (WGS) entry which is preliminary data.</text>
</comment>
<dbReference type="EMBL" id="JAHMHQ010000027">
    <property type="protein sequence ID" value="KAK1623850.1"/>
    <property type="molecule type" value="Genomic_DNA"/>
</dbReference>
<gene>
    <name evidence="2" type="ORF">BDP81DRAFT_502958</name>
</gene>
<sequence length="344" mass="38835">MVDFEAYLQYSPFSSNPGPMGSANFSRRDNECRCSICVANAALRDSQKMIWDGVKTRDHFEDLQFKLCPPRVLGYHLDSRTWLELNVGSYIASQADGAQEWESCIKDIKELRSSDAFNKLQLLPTQKSLIKDLVRCHSSGTSSKPMMTDIIKGKGKGLVILLHGPPGIGKTLTAESVAQLAGKPLFSVGVSDIGLKPAEVEQNLEALFELAANWRAVLLFDEADFDIAVQSRVNLGIKYDDLQREQKLEIFKNFIEQLKPDQVEQKDKILKWFRDEEEARDWTDGLNGRQIRNILFSAGSLAQEDGGKLKLEHISRMAKSTWRFHDRVKTVVDDACRRAEVGRK</sequence>
<dbReference type="GO" id="GO:0016887">
    <property type="term" value="F:ATP hydrolysis activity"/>
    <property type="evidence" value="ECO:0007669"/>
    <property type="project" value="InterPro"/>
</dbReference>
<dbReference type="InterPro" id="IPR027417">
    <property type="entry name" value="P-loop_NTPase"/>
</dbReference>
<name>A0AAJ0EAF4_9PEZI</name>
<keyword evidence="3" id="KW-1185">Reference proteome</keyword>
<evidence type="ECO:0000313" key="2">
    <source>
        <dbReference type="EMBL" id="KAK1623850.1"/>
    </source>
</evidence>
<dbReference type="SMART" id="SM00382">
    <property type="entry name" value="AAA"/>
    <property type="match status" value="1"/>
</dbReference>
<dbReference type="PANTHER" id="PTHR46411">
    <property type="entry name" value="FAMILY ATPASE, PUTATIVE-RELATED"/>
    <property type="match status" value="1"/>
</dbReference>
<dbReference type="PANTHER" id="PTHR46411:SF4">
    <property type="entry name" value="AAA+ ATPASE DOMAIN-CONTAINING PROTEIN"/>
    <property type="match status" value="1"/>
</dbReference>
<dbReference type="SUPFAM" id="SSF52540">
    <property type="entry name" value="P-loop containing nucleoside triphosphate hydrolases"/>
    <property type="match status" value="1"/>
</dbReference>
<feature type="domain" description="AAA+ ATPase" evidence="1">
    <location>
        <begin position="156"/>
        <end position="334"/>
    </location>
</feature>
<dbReference type="GeneID" id="85480442"/>
<protein>
    <submittedName>
        <fullName evidence="2">P-loop containing nucleoside triphosphate hydrolase protein</fullName>
    </submittedName>
</protein>
<dbReference type="InterPro" id="IPR003959">
    <property type="entry name" value="ATPase_AAA_core"/>
</dbReference>
<dbReference type="GO" id="GO:0005524">
    <property type="term" value="F:ATP binding"/>
    <property type="evidence" value="ECO:0007669"/>
    <property type="project" value="InterPro"/>
</dbReference>
<proteinExistence type="predicted"/>
<dbReference type="Proteomes" id="UP001243989">
    <property type="component" value="Unassembled WGS sequence"/>
</dbReference>
<dbReference type="Gene3D" id="3.40.50.300">
    <property type="entry name" value="P-loop containing nucleotide triphosphate hydrolases"/>
    <property type="match status" value="1"/>
</dbReference>
<accession>A0AAJ0EAF4</accession>
<dbReference type="RefSeq" id="XP_060439845.1">
    <property type="nucleotide sequence ID" value="XM_060595580.1"/>
</dbReference>